<protein>
    <submittedName>
        <fullName evidence="1">Uncharacterized protein</fullName>
    </submittedName>
</protein>
<proteinExistence type="predicted"/>
<gene>
    <name evidence="1" type="ORF">EM808_24590</name>
</gene>
<accession>A0A3S2W121</accession>
<organism evidence="1 2">
    <name type="scientific">Niallia taxi</name>
    <dbReference type="NCBI Taxonomy" id="2499688"/>
    <lineage>
        <taxon>Bacteria</taxon>
        <taxon>Bacillati</taxon>
        <taxon>Bacillota</taxon>
        <taxon>Bacilli</taxon>
        <taxon>Bacillales</taxon>
        <taxon>Bacillaceae</taxon>
        <taxon>Niallia</taxon>
    </lineage>
</organism>
<dbReference type="Proteomes" id="UP000288024">
    <property type="component" value="Unassembled WGS sequence"/>
</dbReference>
<name>A0A3S2W121_9BACI</name>
<dbReference type="Pfam" id="PF12363">
    <property type="entry name" value="Phage_TAC_12"/>
    <property type="match status" value="1"/>
</dbReference>
<evidence type="ECO:0000313" key="2">
    <source>
        <dbReference type="Proteomes" id="UP000288024"/>
    </source>
</evidence>
<evidence type="ECO:0000313" key="1">
    <source>
        <dbReference type="EMBL" id="RVT57407.1"/>
    </source>
</evidence>
<dbReference type="InterPro" id="IPR024410">
    <property type="entry name" value="Phage_TAC_12"/>
</dbReference>
<dbReference type="AlphaFoldDB" id="A0A3S2W121"/>
<sequence>MARFEIEGNEYDVKLTFAGVKYLGSLYEGGALSLIGKAMSGDLDTFSHIIHAGLFHTEKNFALKTVEKAIEQAFEAEKLDMEAVLKMSNEVVTESFFFKKIVAKLVAKNPEAFKQMQEILS</sequence>
<dbReference type="RefSeq" id="WP_127741843.1">
    <property type="nucleotide sequence ID" value="NZ_RZTZ01000017.1"/>
</dbReference>
<reference evidence="1 2" key="1">
    <citation type="submission" date="2019-01" db="EMBL/GenBank/DDBJ databases">
        <title>Bacillus sp. M5HDSG1-1, whole genome shotgun sequence.</title>
        <authorList>
            <person name="Tuo L."/>
        </authorList>
    </citation>
    <scope>NUCLEOTIDE SEQUENCE [LARGE SCALE GENOMIC DNA]</scope>
    <source>
        <strain evidence="1 2">M5HDSG1-1</strain>
    </source>
</reference>
<keyword evidence="2" id="KW-1185">Reference proteome</keyword>
<comment type="caution">
    <text evidence="1">The sequence shown here is derived from an EMBL/GenBank/DDBJ whole genome shotgun (WGS) entry which is preliminary data.</text>
</comment>
<dbReference type="EMBL" id="RZTZ01000017">
    <property type="protein sequence ID" value="RVT57407.1"/>
    <property type="molecule type" value="Genomic_DNA"/>
</dbReference>